<proteinExistence type="predicted"/>
<dbReference type="PANTHER" id="PTHR19932">
    <property type="entry name" value="WD REPEAT AND HMG-BOX DNA BINDING PROTEIN"/>
    <property type="match status" value="1"/>
</dbReference>
<keyword evidence="3" id="KW-1185">Reference proteome</keyword>
<feature type="domain" description="WDHD1/CFT4 second beta-propeller" evidence="2">
    <location>
        <begin position="411"/>
        <end position="706"/>
    </location>
</feature>
<dbReference type="InterPro" id="IPR011041">
    <property type="entry name" value="Quinoprot_gluc/sorb_DH_b-prop"/>
</dbReference>
<dbReference type="Pfam" id="PF00400">
    <property type="entry name" value="WD40"/>
    <property type="match status" value="2"/>
</dbReference>
<name>A0A915E3B1_9BILA</name>
<dbReference type="GO" id="GO:0006261">
    <property type="term" value="P:DNA-templated DNA replication"/>
    <property type="evidence" value="ECO:0007669"/>
    <property type="project" value="TreeGrafter"/>
</dbReference>
<dbReference type="Proteomes" id="UP000887574">
    <property type="component" value="Unplaced"/>
</dbReference>
<dbReference type="SUPFAM" id="SSF50952">
    <property type="entry name" value="Soluble quinoprotein glucose dehydrogenase"/>
    <property type="match status" value="1"/>
</dbReference>
<dbReference type="SUPFAM" id="SSF50978">
    <property type="entry name" value="WD40 repeat-like"/>
    <property type="match status" value="1"/>
</dbReference>
<dbReference type="GO" id="GO:0043596">
    <property type="term" value="C:nuclear replication fork"/>
    <property type="evidence" value="ECO:0007669"/>
    <property type="project" value="TreeGrafter"/>
</dbReference>
<feature type="region of interest" description="Disordered" evidence="1">
    <location>
        <begin position="922"/>
        <end position="968"/>
    </location>
</feature>
<feature type="compositionally biased region" description="Polar residues" evidence="1">
    <location>
        <begin position="922"/>
        <end position="934"/>
    </location>
</feature>
<dbReference type="InterPro" id="IPR001680">
    <property type="entry name" value="WD40_rpt"/>
</dbReference>
<dbReference type="GO" id="GO:0000278">
    <property type="term" value="P:mitotic cell cycle"/>
    <property type="evidence" value="ECO:0007669"/>
    <property type="project" value="TreeGrafter"/>
</dbReference>
<protein>
    <submittedName>
        <fullName evidence="4">Minichromosome loss protein Mcl1 middle region domain-containing protein</fullName>
    </submittedName>
</protein>
<evidence type="ECO:0000256" key="1">
    <source>
        <dbReference type="SAM" id="MobiDB-lite"/>
    </source>
</evidence>
<sequence length="1028" mass="113449">MPKQVQKSLELHRKVGIVTLAVDQISANNQLVYSCGTDENIGVWTAETKEGLVYTVQNCSNDLHGVLAVRGDTFYVGETIEDPITGNKKQAVVKYIKDEFQPSTPILTFTWEITALALSSDGRHLLAGSSDFKVKCVDLLEKDGFGFESFECEGHVVSLSIDPKCTFFAVSSSDGNIQVRTLARGSGNFKKPINVFKACSSFLHITCEVPRMQVSWLSTGSEKGLSAPNCLQETFSMTAISENDQFLVACTTRGTMAVWLIEGLQLYKTIDVSLDGIVTSMLFNPANDGSVVLAYSKGYLGMVKDATALKKCSKLDSPQRDNTISRISSSMSGSLHEEIGEFEDAETDLGLIKSQFGFTEDGQYNPTATVVHSNALTNPANNGLNNYSLNNGMNAPKVEPSTTIKKMKVQKPFGNGSTPSHHGQCYLVWNTFGVIKSFRTPDDSSIEIVFHDVTVHSEIIIDNAATNYSLGDLNNNLVALASCANSDRESELMVHHIGAFDVDSRQWSVKMTEGESVESVSVGSEFVALFTDKRFLRIFSSAGTQRNVISLAGSVLTMCAYSNKIVMVKSTGAVLITRDEEYEHQLSAELFVVNSISSSCSLSMLKSVPVALGEGSQLKWISFSNLGNMVAMDSLCTVRLFTSENFWQPIFSGSELLKDAEYDFVWPVAVMERPTAMFRYIYCRGSKYPLVNKNMIPLTVPWDIPVANSDAERSKLESQLIINEVMQSALKSSLKDDPCLLGVIAQIGQDNLKTLIKAYRSYVHTLQEVQDLIYPNGWLRLSSMASSSSVFDSVDTQLAPNSKLLPKKKTLQTKKPNISTTVNLDEPLSKDPYEEEESERIATNFPRLTPNYIDDSVMTDDSFSFFDAPSLPPTKESDIVVSAKNPFKRTKVTVTEEKVVNSTYSSGVDFFEQLTTKRAKLNESSSTTSANNLRDSCDGSKKSTKKQSKLAFSNSMDGSEAPLKDSSNGVVTSKRMTSAFDLWYEESKVVFLQSYEGPTEDFQKHMVRQFRMLTSQEKKKWNDAAKSS</sequence>
<evidence type="ECO:0000313" key="3">
    <source>
        <dbReference type="Proteomes" id="UP000887574"/>
    </source>
</evidence>
<dbReference type="SMART" id="SM00320">
    <property type="entry name" value="WD40"/>
    <property type="match status" value="3"/>
</dbReference>
<organism evidence="3 4">
    <name type="scientific">Ditylenchus dipsaci</name>
    <dbReference type="NCBI Taxonomy" id="166011"/>
    <lineage>
        <taxon>Eukaryota</taxon>
        <taxon>Metazoa</taxon>
        <taxon>Ecdysozoa</taxon>
        <taxon>Nematoda</taxon>
        <taxon>Chromadorea</taxon>
        <taxon>Rhabditida</taxon>
        <taxon>Tylenchina</taxon>
        <taxon>Tylenchomorpha</taxon>
        <taxon>Sphaerularioidea</taxon>
        <taxon>Anguinidae</taxon>
        <taxon>Anguininae</taxon>
        <taxon>Ditylenchus</taxon>
    </lineage>
</organism>
<evidence type="ECO:0000259" key="2">
    <source>
        <dbReference type="Pfam" id="PF12341"/>
    </source>
</evidence>
<evidence type="ECO:0000313" key="4">
    <source>
        <dbReference type="WBParaSite" id="jg25743"/>
    </source>
</evidence>
<dbReference type="AlphaFoldDB" id="A0A915E3B1"/>
<dbReference type="PANTHER" id="PTHR19932:SF10">
    <property type="entry name" value="WD REPEAT AND HMG-BOX DNA-BINDING PROTEIN 1"/>
    <property type="match status" value="1"/>
</dbReference>
<dbReference type="InterPro" id="IPR015943">
    <property type="entry name" value="WD40/YVTN_repeat-like_dom_sf"/>
</dbReference>
<dbReference type="InterPro" id="IPR036322">
    <property type="entry name" value="WD40_repeat_dom_sf"/>
</dbReference>
<dbReference type="InterPro" id="IPR022100">
    <property type="entry name" value="WDHD1/CFT4_beta-prop_2nd"/>
</dbReference>
<dbReference type="Gene3D" id="2.130.10.10">
    <property type="entry name" value="YVTN repeat-like/Quinoprotein amine dehydrogenase"/>
    <property type="match status" value="1"/>
</dbReference>
<dbReference type="GO" id="GO:0003682">
    <property type="term" value="F:chromatin binding"/>
    <property type="evidence" value="ECO:0007669"/>
    <property type="project" value="TreeGrafter"/>
</dbReference>
<reference evidence="4" key="1">
    <citation type="submission" date="2022-11" db="UniProtKB">
        <authorList>
            <consortium name="WormBaseParasite"/>
        </authorList>
    </citation>
    <scope>IDENTIFICATION</scope>
</reference>
<accession>A0A915E3B1</accession>
<dbReference type="WBParaSite" id="jg25743">
    <property type="protein sequence ID" value="jg25743"/>
    <property type="gene ID" value="jg25743"/>
</dbReference>
<dbReference type="Pfam" id="PF12341">
    <property type="entry name" value="Mcl1_mid"/>
    <property type="match status" value="1"/>
</dbReference>
<dbReference type="GO" id="GO:0006281">
    <property type="term" value="P:DNA repair"/>
    <property type="evidence" value="ECO:0007669"/>
    <property type="project" value="TreeGrafter"/>
</dbReference>
<dbReference type="PROSITE" id="PS51257">
    <property type="entry name" value="PROKAR_LIPOPROTEIN"/>
    <property type="match status" value="1"/>
</dbReference>